<gene>
    <name evidence="10" type="ORF">DC082_07305</name>
</gene>
<keyword evidence="3" id="KW-1003">Cell membrane</keyword>
<comment type="subcellular location">
    <subcellularLocation>
        <location evidence="1">Cell membrane</location>
        <topology evidence="1">Multi-pass membrane protein</topology>
    </subcellularLocation>
</comment>
<keyword evidence="4 8" id="KW-0812">Transmembrane</keyword>
<feature type="compositionally biased region" description="Basic and acidic residues" evidence="7">
    <location>
        <begin position="472"/>
        <end position="488"/>
    </location>
</feature>
<feature type="transmembrane region" description="Helical" evidence="8">
    <location>
        <begin position="231"/>
        <end position="250"/>
    </location>
</feature>
<dbReference type="Gene3D" id="1.20.1250.20">
    <property type="entry name" value="MFS general substrate transporter like domains"/>
    <property type="match status" value="1"/>
</dbReference>
<dbReference type="CDD" id="cd17503">
    <property type="entry name" value="MFS_LmrB_MDR_like"/>
    <property type="match status" value="1"/>
</dbReference>
<feature type="transmembrane region" description="Helical" evidence="8">
    <location>
        <begin position="436"/>
        <end position="456"/>
    </location>
</feature>
<keyword evidence="5 8" id="KW-1133">Transmembrane helix</keyword>
<feature type="transmembrane region" description="Helical" evidence="8">
    <location>
        <begin position="271"/>
        <end position="293"/>
    </location>
</feature>
<feature type="transmembrane region" description="Helical" evidence="8">
    <location>
        <begin position="170"/>
        <end position="192"/>
    </location>
</feature>
<dbReference type="EMBL" id="QEWR01000003">
    <property type="protein sequence ID" value="PWD83206.1"/>
    <property type="molecule type" value="Genomic_DNA"/>
</dbReference>
<feature type="domain" description="Major facilitator superfamily (MFS) profile" evidence="9">
    <location>
        <begin position="18"/>
        <end position="463"/>
    </location>
</feature>
<evidence type="ECO:0000313" key="10">
    <source>
        <dbReference type="EMBL" id="PWD83206.1"/>
    </source>
</evidence>
<comment type="caution">
    <text evidence="10">The sequence shown here is derived from an EMBL/GenBank/DDBJ whole genome shotgun (WGS) entry which is preliminary data.</text>
</comment>
<evidence type="ECO:0000256" key="8">
    <source>
        <dbReference type="SAM" id="Phobius"/>
    </source>
</evidence>
<evidence type="ECO:0000256" key="3">
    <source>
        <dbReference type="ARBA" id="ARBA00022475"/>
    </source>
</evidence>
<feature type="transmembrane region" description="Helical" evidence="8">
    <location>
        <begin position="335"/>
        <end position="353"/>
    </location>
</feature>
<dbReference type="SUPFAM" id="SSF103473">
    <property type="entry name" value="MFS general substrate transporter"/>
    <property type="match status" value="1"/>
</dbReference>
<dbReference type="Pfam" id="PF07690">
    <property type="entry name" value="MFS_1"/>
    <property type="match status" value="2"/>
</dbReference>
<dbReference type="Proteomes" id="UP000244948">
    <property type="component" value="Unassembled WGS sequence"/>
</dbReference>
<dbReference type="GO" id="GO:0005886">
    <property type="term" value="C:plasma membrane"/>
    <property type="evidence" value="ECO:0007669"/>
    <property type="project" value="UniProtKB-SubCell"/>
</dbReference>
<evidence type="ECO:0000259" key="9">
    <source>
        <dbReference type="PROSITE" id="PS50850"/>
    </source>
</evidence>
<evidence type="ECO:0000256" key="5">
    <source>
        <dbReference type="ARBA" id="ARBA00022989"/>
    </source>
</evidence>
<feature type="transmembrane region" description="Helical" evidence="8">
    <location>
        <begin position="16"/>
        <end position="40"/>
    </location>
</feature>
<evidence type="ECO:0000256" key="6">
    <source>
        <dbReference type="ARBA" id="ARBA00023136"/>
    </source>
</evidence>
<dbReference type="InterPro" id="IPR020846">
    <property type="entry name" value="MFS_dom"/>
</dbReference>
<keyword evidence="6 8" id="KW-0472">Membrane</keyword>
<protein>
    <submittedName>
        <fullName evidence="10">MFS transporter</fullName>
    </submittedName>
</protein>
<evidence type="ECO:0000256" key="2">
    <source>
        <dbReference type="ARBA" id="ARBA00022448"/>
    </source>
</evidence>
<accession>A0A2U2AK48</accession>
<feature type="transmembrane region" description="Helical" evidence="8">
    <location>
        <begin position="359"/>
        <end position="385"/>
    </location>
</feature>
<dbReference type="PANTHER" id="PTHR42718">
    <property type="entry name" value="MAJOR FACILITATOR SUPERFAMILY MULTIDRUG TRANSPORTER MFSC"/>
    <property type="match status" value="1"/>
</dbReference>
<feature type="transmembrane region" description="Helical" evidence="8">
    <location>
        <begin position="112"/>
        <end position="130"/>
    </location>
</feature>
<name>A0A2U2AK48_9GAMM</name>
<dbReference type="PRINTS" id="PR01036">
    <property type="entry name" value="TCRTETB"/>
</dbReference>
<dbReference type="PROSITE" id="PS50850">
    <property type="entry name" value="MFS"/>
    <property type="match status" value="1"/>
</dbReference>
<proteinExistence type="predicted"/>
<keyword evidence="2" id="KW-0813">Transport</keyword>
<feature type="region of interest" description="Disordered" evidence="7">
    <location>
        <begin position="472"/>
        <end position="494"/>
    </location>
</feature>
<evidence type="ECO:0000256" key="4">
    <source>
        <dbReference type="ARBA" id="ARBA00022692"/>
    </source>
</evidence>
<dbReference type="InterPro" id="IPR036259">
    <property type="entry name" value="MFS_trans_sf"/>
</dbReference>
<dbReference type="AlphaFoldDB" id="A0A2U2AK48"/>
<organism evidence="10 11">
    <name type="scientific">Ignatzschineria indica</name>
    <dbReference type="NCBI Taxonomy" id="472583"/>
    <lineage>
        <taxon>Bacteria</taxon>
        <taxon>Pseudomonadati</taxon>
        <taxon>Pseudomonadota</taxon>
        <taxon>Gammaproteobacteria</taxon>
        <taxon>Cardiobacteriales</taxon>
        <taxon>Ignatzschineriaceae</taxon>
        <taxon>Ignatzschineria</taxon>
    </lineage>
</organism>
<dbReference type="RefSeq" id="WP_109236405.1">
    <property type="nucleotide sequence ID" value="NZ_BMXZ01000002.1"/>
</dbReference>
<evidence type="ECO:0000256" key="1">
    <source>
        <dbReference type="ARBA" id="ARBA00004651"/>
    </source>
</evidence>
<dbReference type="Gene3D" id="1.20.1720.10">
    <property type="entry name" value="Multidrug resistance protein D"/>
    <property type="match status" value="1"/>
</dbReference>
<evidence type="ECO:0000313" key="11">
    <source>
        <dbReference type="Proteomes" id="UP000244948"/>
    </source>
</evidence>
<keyword evidence="11" id="KW-1185">Reference proteome</keyword>
<evidence type="ECO:0000256" key="7">
    <source>
        <dbReference type="SAM" id="MobiDB-lite"/>
    </source>
</evidence>
<feature type="transmembrane region" description="Helical" evidence="8">
    <location>
        <begin position="305"/>
        <end position="323"/>
    </location>
</feature>
<dbReference type="InterPro" id="IPR011701">
    <property type="entry name" value="MFS"/>
</dbReference>
<sequence length="494" mass="55288">MGESRETELKNQRYRVLLPVILAIAIFMQMLDTTILNTALPSIARDLNEPQLKIQSILVVYTLVLAICAPISGVVSDKIGTKRTFLLAVVFFTLGSLFAALSLTLLQLTLSRVLQGVGGAMLTPVARLALMKAYDRKEYLRVINYAITPALIGPILGPVLGGYLVQYMSWHWIFLINIPIGAIVLILALFFMPDFRGEPFRFDLRGYLIFALGIFAITFGLEYSINGEQKWITFPLLIVGFILLINYWFYAKRKEAPLFATTLLDVRTYRIGLLGNLIARLGISAMPFLLPLFFQVALGYSPSDAGWLLVPIAVGGLFVKPIVTRILKMTGYRRVLIWNTLFISLLIITIGFIGRFIPIPLLIVILFILGVCNSTQFTAMNTLTIGDLRKEQVSSGNSLMVVNQQLALTLGVAFAALFLNFYVGQGWFVSENTEKAFQLTFITMGSLTFFATYIFARLRHDDGDLMAGRIDEEKEGLNPHQEDPQHEKVHQRKA</sequence>
<feature type="transmembrane region" description="Helical" evidence="8">
    <location>
        <begin position="406"/>
        <end position="424"/>
    </location>
</feature>
<dbReference type="PANTHER" id="PTHR42718:SF46">
    <property type="entry name" value="BLR6921 PROTEIN"/>
    <property type="match status" value="1"/>
</dbReference>
<feature type="transmembrane region" description="Helical" evidence="8">
    <location>
        <begin position="85"/>
        <end position="106"/>
    </location>
</feature>
<feature type="transmembrane region" description="Helical" evidence="8">
    <location>
        <begin position="142"/>
        <end position="164"/>
    </location>
</feature>
<feature type="transmembrane region" description="Helical" evidence="8">
    <location>
        <begin position="204"/>
        <end position="225"/>
    </location>
</feature>
<feature type="transmembrane region" description="Helical" evidence="8">
    <location>
        <begin position="52"/>
        <end position="73"/>
    </location>
</feature>
<reference evidence="10 11" key="1">
    <citation type="journal article" date="2018" name="Genome Announc.">
        <title>Ignatzschineria cameli sp. nov., isolated from necrotic foot tissue of dromedaries (Camelus dromedarius) and associated maggots (Wohlfahrtia species) in Dubai.</title>
        <authorList>
            <person name="Tsang C.C."/>
            <person name="Tang J.Y."/>
            <person name="Fong J.Y."/>
            <person name="Kinne J."/>
            <person name="Lee H.H."/>
            <person name="Joseph M."/>
            <person name="Jose S."/>
            <person name="Schuster R.K."/>
            <person name="Tang Y."/>
            <person name="Sivakumar S."/>
            <person name="Chen J.H."/>
            <person name="Teng J.L."/>
            <person name="Lau S.K."/>
            <person name="Wernery U."/>
            <person name="Woo P.C."/>
        </authorList>
    </citation>
    <scope>NUCLEOTIDE SEQUENCE [LARGE SCALE GENOMIC DNA]</scope>
    <source>
        <strain evidence="10 11">KCTC 22643</strain>
    </source>
</reference>
<dbReference type="GO" id="GO:0022857">
    <property type="term" value="F:transmembrane transporter activity"/>
    <property type="evidence" value="ECO:0007669"/>
    <property type="project" value="InterPro"/>
</dbReference>